<feature type="transmembrane region" description="Helical" evidence="2">
    <location>
        <begin position="92"/>
        <end position="112"/>
    </location>
</feature>
<accession>A0A6L5XAL3</accession>
<organism evidence="3 4">
    <name type="scientific">Sodaliphilus pleomorphus</name>
    <dbReference type="NCBI Taxonomy" id="2606626"/>
    <lineage>
        <taxon>Bacteria</taxon>
        <taxon>Pseudomonadati</taxon>
        <taxon>Bacteroidota</taxon>
        <taxon>Bacteroidia</taxon>
        <taxon>Bacteroidales</taxon>
        <taxon>Muribaculaceae</taxon>
        <taxon>Sodaliphilus</taxon>
    </lineage>
</organism>
<keyword evidence="2" id="KW-1133">Transmembrane helix</keyword>
<proteinExistence type="predicted"/>
<sequence length="176" mass="19622">MTTTTAAAMKQQHDTRSGNAPLSQEQLEAMIEQYFDCKLSDDDERRLRCELASTSFSSETIDEARFTMGFLSMGMARTQASREPAPRWHKSWMRVAAAAAAVALVVSAGLYVTRMATTPPDACYAWVNGHKVSDDKVVMRMIQRNFDDIDRASSSVDDHMMQQLQSMGQALDADEN</sequence>
<feature type="region of interest" description="Disordered" evidence="1">
    <location>
        <begin position="1"/>
        <end position="21"/>
    </location>
</feature>
<keyword evidence="4" id="KW-1185">Reference proteome</keyword>
<name>A0A6L5XAL3_9BACT</name>
<dbReference type="EMBL" id="VULT01000002">
    <property type="protein sequence ID" value="MSS16515.1"/>
    <property type="molecule type" value="Genomic_DNA"/>
</dbReference>
<protein>
    <submittedName>
        <fullName evidence="3">Uncharacterized protein</fullName>
    </submittedName>
</protein>
<gene>
    <name evidence="3" type="ORF">FYJ29_01820</name>
</gene>
<evidence type="ECO:0000313" key="3">
    <source>
        <dbReference type="EMBL" id="MSS16515.1"/>
    </source>
</evidence>
<dbReference type="AlphaFoldDB" id="A0A6L5XAL3"/>
<reference evidence="3 4" key="1">
    <citation type="submission" date="2019-08" db="EMBL/GenBank/DDBJ databases">
        <title>In-depth cultivation of the pig gut microbiome towards novel bacterial diversity and tailored functional studies.</title>
        <authorList>
            <person name="Wylensek D."/>
            <person name="Hitch T.C.A."/>
            <person name="Clavel T."/>
        </authorList>
    </citation>
    <scope>NUCLEOTIDE SEQUENCE [LARGE SCALE GENOMIC DNA]</scope>
    <source>
        <strain evidence="3 4">Oil-RF-744-WCA-WT-10</strain>
    </source>
</reference>
<comment type="caution">
    <text evidence="3">The sequence shown here is derived from an EMBL/GenBank/DDBJ whole genome shotgun (WGS) entry which is preliminary data.</text>
</comment>
<keyword evidence="2" id="KW-0472">Membrane</keyword>
<dbReference type="Proteomes" id="UP000483362">
    <property type="component" value="Unassembled WGS sequence"/>
</dbReference>
<dbReference type="RefSeq" id="WP_154326916.1">
    <property type="nucleotide sequence ID" value="NZ_CP045696.1"/>
</dbReference>
<evidence type="ECO:0000256" key="1">
    <source>
        <dbReference type="SAM" id="MobiDB-lite"/>
    </source>
</evidence>
<keyword evidence="2" id="KW-0812">Transmembrane</keyword>
<evidence type="ECO:0000256" key="2">
    <source>
        <dbReference type="SAM" id="Phobius"/>
    </source>
</evidence>
<evidence type="ECO:0000313" key="4">
    <source>
        <dbReference type="Proteomes" id="UP000483362"/>
    </source>
</evidence>